<dbReference type="PROSITE" id="PS50005">
    <property type="entry name" value="TPR"/>
    <property type="match status" value="1"/>
</dbReference>
<feature type="compositionally biased region" description="Low complexity" evidence="1">
    <location>
        <begin position="127"/>
        <end position="258"/>
    </location>
</feature>
<evidence type="ECO:0000313" key="3">
    <source>
        <dbReference type="Proteomes" id="UP000032414"/>
    </source>
</evidence>
<dbReference type="PROSITE" id="PS50293">
    <property type="entry name" value="TPR_REGION"/>
    <property type="match status" value="1"/>
</dbReference>
<dbReference type="InterPro" id="IPR011990">
    <property type="entry name" value="TPR-like_helical_dom_sf"/>
</dbReference>
<dbReference type="SUPFAM" id="SSF48452">
    <property type="entry name" value="TPR-like"/>
    <property type="match status" value="1"/>
</dbReference>
<evidence type="ECO:0000313" key="2">
    <source>
        <dbReference type="EMBL" id="CEG59527.1"/>
    </source>
</evidence>
<dbReference type="Proteomes" id="UP000032414">
    <property type="component" value="Chromosome I"/>
</dbReference>
<dbReference type="Pfam" id="PF00515">
    <property type="entry name" value="TPR_1"/>
    <property type="match status" value="1"/>
</dbReference>
<dbReference type="KEGG" id="tmc:LMI_0160"/>
<name>A0A098GC35_LEGMI</name>
<proteinExistence type="predicted"/>
<accession>A0A098GC35</accession>
<organism evidence="2 3">
    <name type="scientific">Legionella micdadei</name>
    <name type="common">Tatlockia micdadei</name>
    <dbReference type="NCBI Taxonomy" id="451"/>
    <lineage>
        <taxon>Bacteria</taxon>
        <taxon>Pseudomonadati</taxon>
        <taxon>Pseudomonadota</taxon>
        <taxon>Gammaproteobacteria</taxon>
        <taxon>Legionellales</taxon>
        <taxon>Legionellaceae</taxon>
        <taxon>Legionella</taxon>
    </lineage>
</organism>
<dbReference type="STRING" id="451.B6N58_00750"/>
<dbReference type="AlphaFoldDB" id="A0A098GC35"/>
<dbReference type="HOGENOM" id="CLU_077424_0_0_6"/>
<dbReference type="InterPro" id="IPR019734">
    <property type="entry name" value="TPR_rpt"/>
</dbReference>
<dbReference type="Gene3D" id="1.25.40.10">
    <property type="entry name" value="Tetratricopeptide repeat domain"/>
    <property type="match status" value="1"/>
</dbReference>
<reference evidence="3" key="1">
    <citation type="submission" date="2014-09" db="EMBL/GenBank/DDBJ databases">
        <authorList>
            <person name="Gomez-Valero L."/>
        </authorList>
    </citation>
    <scope>NUCLEOTIDE SEQUENCE [LARGE SCALE GENOMIC DNA]</scope>
    <source>
        <strain evidence="3">ATCC33218</strain>
    </source>
</reference>
<dbReference type="RefSeq" id="WP_045098098.1">
    <property type="nucleotide sequence ID" value="NZ_CP020614.1"/>
</dbReference>
<feature type="region of interest" description="Disordered" evidence="1">
    <location>
        <begin position="127"/>
        <end position="281"/>
    </location>
</feature>
<dbReference type="EMBL" id="LN614830">
    <property type="protein sequence ID" value="CEG59527.1"/>
    <property type="molecule type" value="Genomic_DNA"/>
</dbReference>
<dbReference type="OrthoDB" id="9807628at2"/>
<protein>
    <submittedName>
        <fullName evidence="2">TPR repeat containing protein</fullName>
    </submittedName>
</protein>
<sequence length="312" mass="36576">MKIFWLFLLSIFACHTYAFSWVDLWSTKDQQAQHLMKKGQFKQAETTFQQADWRAAAAYRAGDYEQAAKEYQLLRSEQGYYNQGNALAHLGQYKEAIKAYSQALAINPNNKDALFNRKLLEDLLKQNQNQQNQQDQKQNQNKDQQSQNQQNKDQQGQNQQSQNQQNKDQQGQNQQSQNQQNKDQQGQNQQSQNQQNKDQQGQNQQSQNQQNKDQQGQNQQSQNQQNKDQQGQNQQSQNQQNKDQQGQNQQGQNQQAKQGDQKEGMNNTQSAEELEKQQAKEQWLRLIPDDPGGLMREKFLRDHLRREGGWYQ</sequence>
<gene>
    <name evidence="2" type="ORF">LMI_0160</name>
</gene>
<evidence type="ECO:0000256" key="1">
    <source>
        <dbReference type="SAM" id="MobiDB-lite"/>
    </source>
</evidence>
<dbReference type="SMART" id="SM00028">
    <property type="entry name" value="TPR"/>
    <property type="match status" value="1"/>
</dbReference>